<reference evidence="1 2" key="1">
    <citation type="submission" date="2018-12" db="EMBL/GenBank/DDBJ databases">
        <authorList>
            <person name="Grouzdev D.S."/>
            <person name="Krutkina M.S."/>
        </authorList>
    </citation>
    <scope>NUCLEOTIDE SEQUENCE [LARGE SCALE GENOMIC DNA]</scope>
    <source>
        <strain evidence="1 2">RmlP026</strain>
    </source>
</reference>
<keyword evidence="2" id="KW-1185">Reference proteome</keyword>
<comment type="caution">
    <text evidence="1">The sequence shown here is derived from an EMBL/GenBank/DDBJ whole genome shotgun (WGS) entry which is preliminary data.</text>
</comment>
<proteinExistence type="predicted"/>
<evidence type="ECO:0000313" key="1">
    <source>
        <dbReference type="EMBL" id="RYC28925.1"/>
    </source>
</evidence>
<evidence type="ECO:0000313" key="2">
    <source>
        <dbReference type="Proteomes" id="UP000290759"/>
    </source>
</evidence>
<organism evidence="1 2">
    <name type="scientific">Lichenibacterium minor</name>
    <dbReference type="NCBI Taxonomy" id="2316528"/>
    <lineage>
        <taxon>Bacteria</taxon>
        <taxon>Pseudomonadati</taxon>
        <taxon>Pseudomonadota</taxon>
        <taxon>Alphaproteobacteria</taxon>
        <taxon>Hyphomicrobiales</taxon>
        <taxon>Lichenihabitantaceae</taxon>
        <taxon>Lichenibacterium</taxon>
    </lineage>
</organism>
<gene>
    <name evidence="1" type="ORF">D3273_26655</name>
</gene>
<protein>
    <submittedName>
        <fullName evidence="1">Uncharacterized protein</fullName>
    </submittedName>
</protein>
<dbReference type="RefSeq" id="WP_129229984.1">
    <property type="nucleotide sequence ID" value="NZ_QYBB01000088.1"/>
</dbReference>
<dbReference type="Proteomes" id="UP000290759">
    <property type="component" value="Unassembled WGS sequence"/>
</dbReference>
<dbReference type="AlphaFoldDB" id="A0A4Q2U2L2"/>
<sequence>MSAVTSLCLARAIAAHAEASRRADAVPGDDALSAAEAAAMDGLADAMGALASTDDVAAVLAHAYEQGGREAEPGAQGAVMLRLVAALTRRAFSETAAA</sequence>
<dbReference type="EMBL" id="QYBB01000088">
    <property type="protein sequence ID" value="RYC28925.1"/>
    <property type="molecule type" value="Genomic_DNA"/>
</dbReference>
<name>A0A4Q2U2L2_9HYPH</name>
<accession>A0A4Q2U2L2</accession>
<reference evidence="1 2" key="2">
    <citation type="submission" date="2019-02" db="EMBL/GenBank/DDBJ databases">
        <title>'Lichenibacterium ramalinii' gen. nov. sp. nov., 'Lichenibacterium minor' gen. nov. sp. nov.</title>
        <authorList>
            <person name="Pankratov T."/>
        </authorList>
    </citation>
    <scope>NUCLEOTIDE SEQUENCE [LARGE SCALE GENOMIC DNA]</scope>
    <source>
        <strain evidence="1 2">RmlP026</strain>
    </source>
</reference>